<sequence length="289" mass="33470">MNTWPKWLPYPLSWIRAFGLTYIFTALVWSRFPFQHSDSVVAVLIGAWATVPFLFTFFHWVISSVAKFLLTHLPAHSRLNPVRQYLTDRWSGSERSHWREGLNAFIVSFVAFTISLFVVSYLTPVPSKADADYARGFYLLRKNLLRLRVELIPIGMFLVSAYLYQYDLWARHRRAAKSVAKTKTPGPGQKKKRSPTGNLPTPDPVEQELNKLKAESGMNQMKTVRREVSSVLDIPEWYVFRSGKSEGPYTKLQLLEIQEITARTKVRRGLTDWRRAAEIPELETYLTEK</sequence>
<evidence type="ECO:0000313" key="5">
    <source>
        <dbReference type="Proteomes" id="UP001384579"/>
    </source>
</evidence>
<keyword evidence="2" id="KW-1133">Transmembrane helix</keyword>
<gene>
    <name evidence="4" type="ORF">WMG39_11600</name>
</gene>
<keyword evidence="2" id="KW-0812">Transmembrane</keyword>
<keyword evidence="2" id="KW-0472">Membrane</keyword>
<organism evidence="4 5">
    <name type="scientific">Microcoleus anatoxicus PTRS2</name>
    <dbReference type="NCBI Taxonomy" id="2705321"/>
    <lineage>
        <taxon>Bacteria</taxon>
        <taxon>Bacillati</taxon>
        <taxon>Cyanobacteriota</taxon>
        <taxon>Cyanophyceae</taxon>
        <taxon>Oscillatoriophycideae</taxon>
        <taxon>Oscillatoriales</taxon>
        <taxon>Microcoleaceae</taxon>
        <taxon>Microcoleus</taxon>
        <taxon>Microcoleus anatoxicus</taxon>
    </lineage>
</organism>
<evidence type="ECO:0000256" key="2">
    <source>
        <dbReference type="SAM" id="Phobius"/>
    </source>
</evidence>
<protein>
    <submittedName>
        <fullName evidence="4">DUF4339 domain-containing protein</fullName>
    </submittedName>
</protein>
<dbReference type="EMBL" id="JBBLXS010000123">
    <property type="protein sequence ID" value="MEK0185484.1"/>
    <property type="molecule type" value="Genomic_DNA"/>
</dbReference>
<feature type="region of interest" description="Disordered" evidence="1">
    <location>
        <begin position="179"/>
        <end position="204"/>
    </location>
</feature>
<evidence type="ECO:0000259" key="3">
    <source>
        <dbReference type="Pfam" id="PF14237"/>
    </source>
</evidence>
<feature type="transmembrane region" description="Helical" evidence="2">
    <location>
        <begin position="102"/>
        <end position="123"/>
    </location>
</feature>
<reference evidence="4 5" key="1">
    <citation type="journal article" date="2020" name="Harmful Algae">
        <title>Molecular and morphological characterization of a novel dihydroanatoxin-a producing Microcoleus species (cyanobacteria) from the Russian River, California, USA.</title>
        <authorList>
            <person name="Conklin K.Y."/>
            <person name="Stancheva R."/>
            <person name="Otten T.G."/>
            <person name="Fadness R."/>
            <person name="Boyer G.L."/>
            <person name="Read B."/>
            <person name="Zhang X."/>
            <person name="Sheath R.G."/>
        </authorList>
    </citation>
    <scope>NUCLEOTIDE SEQUENCE [LARGE SCALE GENOMIC DNA]</scope>
    <source>
        <strain evidence="4 5">PTRS2</strain>
    </source>
</reference>
<accession>A0ABU8YM60</accession>
<comment type="caution">
    <text evidence="4">The sequence shown here is derived from an EMBL/GenBank/DDBJ whole genome shotgun (WGS) entry which is preliminary data.</text>
</comment>
<dbReference type="Pfam" id="PF14237">
    <property type="entry name" value="GYF_2"/>
    <property type="match status" value="1"/>
</dbReference>
<dbReference type="InterPro" id="IPR025640">
    <property type="entry name" value="GYF_2"/>
</dbReference>
<feature type="transmembrane region" description="Helical" evidence="2">
    <location>
        <begin position="41"/>
        <end position="62"/>
    </location>
</feature>
<proteinExistence type="predicted"/>
<feature type="domain" description="GYF" evidence="3">
    <location>
        <begin position="237"/>
        <end position="282"/>
    </location>
</feature>
<name>A0ABU8YM60_9CYAN</name>
<evidence type="ECO:0000256" key="1">
    <source>
        <dbReference type="SAM" id="MobiDB-lite"/>
    </source>
</evidence>
<evidence type="ECO:0000313" key="4">
    <source>
        <dbReference type="EMBL" id="MEK0185484.1"/>
    </source>
</evidence>
<dbReference type="RefSeq" id="WP_340517133.1">
    <property type="nucleotide sequence ID" value="NZ_JBBLXS010000123.1"/>
</dbReference>
<keyword evidence="5" id="KW-1185">Reference proteome</keyword>
<feature type="transmembrane region" description="Helical" evidence="2">
    <location>
        <begin position="144"/>
        <end position="164"/>
    </location>
</feature>
<dbReference type="Proteomes" id="UP001384579">
    <property type="component" value="Unassembled WGS sequence"/>
</dbReference>
<feature type="transmembrane region" description="Helical" evidence="2">
    <location>
        <begin position="12"/>
        <end position="29"/>
    </location>
</feature>